<evidence type="ECO:0000259" key="6">
    <source>
        <dbReference type="Pfam" id="PF01628"/>
    </source>
</evidence>
<keyword evidence="2 5" id="KW-0805">Transcription regulation</keyword>
<keyword evidence="4 5" id="KW-0804">Transcription</keyword>
<dbReference type="SUPFAM" id="SSF55781">
    <property type="entry name" value="GAF domain-like"/>
    <property type="match status" value="1"/>
</dbReference>
<dbReference type="InterPro" id="IPR029016">
    <property type="entry name" value="GAF-like_dom_sf"/>
</dbReference>
<dbReference type="InterPro" id="IPR023120">
    <property type="entry name" value="WHTH_transcript_rep_HrcA_IDD"/>
</dbReference>
<dbReference type="HAMAP" id="MF_00081">
    <property type="entry name" value="HrcA"/>
    <property type="match status" value="1"/>
</dbReference>
<dbReference type="PANTHER" id="PTHR34824:SF1">
    <property type="entry name" value="HEAT-INDUCIBLE TRANSCRIPTION REPRESSOR HRCA"/>
    <property type="match status" value="1"/>
</dbReference>
<dbReference type="SUPFAM" id="SSF46785">
    <property type="entry name" value="Winged helix' DNA-binding domain"/>
    <property type="match status" value="1"/>
</dbReference>
<evidence type="ECO:0000256" key="1">
    <source>
        <dbReference type="ARBA" id="ARBA00022491"/>
    </source>
</evidence>
<dbReference type="Gene3D" id="1.10.10.10">
    <property type="entry name" value="Winged helix-like DNA-binding domain superfamily/Winged helix DNA-binding domain"/>
    <property type="match status" value="1"/>
</dbReference>
<dbReference type="EMBL" id="JABAIM010000002">
    <property type="protein sequence ID" value="NLR75445.1"/>
    <property type="molecule type" value="Genomic_DNA"/>
</dbReference>
<reference evidence="7 8" key="1">
    <citation type="submission" date="2020-04" db="EMBL/GenBank/DDBJ databases">
        <title>Draft genome of Leeia sp. IMCC25680.</title>
        <authorList>
            <person name="Song J."/>
            <person name="Cho J.-C."/>
        </authorList>
    </citation>
    <scope>NUCLEOTIDE SEQUENCE [LARGE SCALE GENOMIC DNA]</scope>
    <source>
        <strain evidence="7 8">IMCC25680</strain>
    </source>
</reference>
<dbReference type="Gene3D" id="3.30.390.60">
    <property type="entry name" value="Heat-inducible transcription repressor hrca homolog, domain 3"/>
    <property type="match status" value="1"/>
</dbReference>
<keyword evidence="8" id="KW-1185">Reference proteome</keyword>
<evidence type="ECO:0000313" key="7">
    <source>
        <dbReference type="EMBL" id="NLR75445.1"/>
    </source>
</evidence>
<comment type="function">
    <text evidence="5">Negative regulator of class I heat shock genes (grpE-dnaK-dnaJ and groELS operons). Prevents heat-shock induction of these operons.</text>
</comment>
<keyword evidence="1 5" id="KW-0678">Repressor</keyword>
<evidence type="ECO:0000256" key="2">
    <source>
        <dbReference type="ARBA" id="ARBA00023015"/>
    </source>
</evidence>
<dbReference type="PIRSF" id="PIRSF005485">
    <property type="entry name" value="HrcA"/>
    <property type="match status" value="1"/>
</dbReference>
<dbReference type="InterPro" id="IPR036388">
    <property type="entry name" value="WH-like_DNA-bd_sf"/>
</dbReference>
<gene>
    <name evidence="5 7" type="primary">hrcA</name>
    <name evidence="7" type="ORF">HF682_09775</name>
</gene>
<evidence type="ECO:0000256" key="4">
    <source>
        <dbReference type="ARBA" id="ARBA00023163"/>
    </source>
</evidence>
<dbReference type="AlphaFoldDB" id="A0A847S9B1"/>
<dbReference type="PANTHER" id="PTHR34824">
    <property type="entry name" value="HEAT-INDUCIBLE TRANSCRIPTION REPRESSOR HRCA"/>
    <property type="match status" value="1"/>
</dbReference>
<dbReference type="InterPro" id="IPR021153">
    <property type="entry name" value="HrcA_C"/>
</dbReference>
<dbReference type="GO" id="GO:0003677">
    <property type="term" value="F:DNA binding"/>
    <property type="evidence" value="ECO:0007669"/>
    <property type="project" value="InterPro"/>
</dbReference>
<proteinExistence type="inferred from homology"/>
<dbReference type="GO" id="GO:0045892">
    <property type="term" value="P:negative regulation of DNA-templated transcription"/>
    <property type="evidence" value="ECO:0007669"/>
    <property type="project" value="UniProtKB-UniRule"/>
</dbReference>
<accession>A0A847S9B1</accession>
<organism evidence="7 8">
    <name type="scientific">Leeia aquatica</name>
    <dbReference type="NCBI Taxonomy" id="2725557"/>
    <lineage>
        <taxon>Bacteria</taxon>
        <taxon>Pseudomonadati</taxon>
        <taxon>Pseudomonadota</taxon>
        <taxon>Betaproteobacteria</taxon>
        <taxon>Neisseriales</taxon>
        <taxon>Leeiaceae</taxon>
        <taxon>Leeia</taxon>
    </lineage>
</organism>
<protein>
    <recommendedName>
        <fullName evidence="5">Heat-inducible transcription repressor HrcA</fullName>
    </recommendedName>
</protein>
<dbReference type="NCBIfam" id="TIGR00331">
    <property type="entry name" value="hrcA"/>
    <property type="match status" value="1"/>
</dbReference>
<dbReference type="Pfam" id="PF01628">
    <property type="entry name" value="HrcA"/>
    <property type="match status" value="1"/>
</dbReference>
<sequence length="339" mass="37043">MLNPRAQLLLKTLVERYIADGQPVGSRTLLQLSGLDLSPASVRNVMAQLEELGFIASPHTSAGRIPTTLGYRYFVDTLMTVSSESGEVLRQQLASQLHPDSPQRLMNTTSQLLSELTRFAGVVVTPKRKNLAIRHIEFLRMSPQRVLLILVATDGSVQNRFLQTDRDYSAAELTEAANFLNQHYAGCTFLVMRARLQQELQQLQSDMTALMSTALAVGEAALAEEEEEVVLSGEGNLLSSSDLGGNLEQMRRLFQVFEQKTVLLQLLDVSQRAQGVQIFIGGESGLLPLDDCSVVASPYEIDGEVVGTLGVIGPTRMAYERVIPIVDVTAKLLSNALSG</sequence>
<evidence type="ECO:0000256" key="3">
    <source>
        <dbReference type="ARBA" id="ARBA00023016"/>
    </source>
</evidence>
<name>A0A847S9B1_9NEIS</name>
<evidence type="ECO:0000256" key="5">
    <source>
        <dbReference type="HAMAP-Rule" id="MF_00081"/>
    </source>
</evidence>
<feature type="domain" description="Heat-inducible transcription repressor HrcA C-terminal" evidence="6">
    <location>
        <begin position="104"/>
        <end position="323"/>
    </location>
</feature>
<dbReference type="Proteomes" id="UP000587991">
    <property type="component" value="Unassembled WGS sequence"/>
</dbReference>
<dbReference type="Gene3D" id="3.30.450.40">
    <property type="match status" value="1"/>
</dbReference>
<dbReference type="InterPro" id="IPR036390">
    <property type="entry name" value="WH_DNA-bd_sf"/>
</dbReference>
<keyword evidence="3 5" id="KW-0346">Stress response</keyword>
<comment type="caution">
    <text evidence="7">The sequence shown here is derived from an EMBL/GenBank/DDBJ whole genome shotgun (WGS) entry which is preliminary data.</text>
</comment>
<evidence type="ECO:0000313" key="8">
    <source>
        <dbReference type="Proteomes" id="UP000587991"/>
    </source>
</evidence>
<comment type="similarity">
    <text evidence="5">Belongs to the HrcA family.</text>
</comment>
<dbReference type="InterPro" id="IPR002571">
    <property type="entry name" value="HrcA"/>
</dbReference>
<dbReference type="RefSeq" id="WP_168877115.1">
    <property type="nucleotide sequence ID" value="NZ_JABAIM010000002.1"/>
</dbReference>